<evidence type="ECO:0000313" key="3">
    <source>
        <dbReference type="EMBL" id="VAW91829.1"/>
    </source>
</evidence>
<keyword evidence="1" id="KW-1133">Transmembrane helix</keyword>
<dbReference type="InterPro" id="IPR016047">
    <property type="entry name" value="M23ase_b-sheet_dom"/>
</dbReference>
<accession>A0A3B1A120</accession>
<gene>
    <name evidence="3" type="ORF">MNBD_GAMMA23-145</name>
</gene>
<dbReference type="AlphaFoldDB" id="A0A3B1A120"/>
<dbReference type="EMBL" id="UOFT01000016">
    <property type="protein sequence ID" value="VAW91829.1"/>
    <property type="molecule type" value="Genomic_DNA"/>
</dbReference>
<feature type="domain" description="M23ase beta-sheet core" evidence="2">
    <location>
        <begin position="208"/>
        <end position="302"/>
    </location>
</feature>
<keyword evidence="1" id="KW-0812">Transmembrane</keyword>
<sequence length="312" mass="33937">MNIVLLRRKQGCSGLYVMDAKKLAALVVAGFLILPVGLMYAGYQLGVNNMRANPDDMNLAYQTEIDSQRLKIDEATQDARENMDALALRLGKLQAHVIRLDALGSRLTTMAKLERGEFDFSQPPAQGGPVSSMEKNGKSMEVHDFLGALGNLSSQLDNRSQQLNVLETMMMTNNLQAEVEPAGRPISRGWLSSYFGIRTDPFTGRRVHHSGIDFAGKLGSDIVAVASGVVTFAGRRSGYGNLVEVNHGKGYSTRYGHALSINVQVGDTVKKGQVVAKMGTTGRSTGPHVHFEVLNNGRAVNPKRYIFRASAK</sequence>
<feature type="transmembrane region" description="Helical" evidence="1">
    <location>
        <begin position="23"/>
        <end position="43"/>
    </location>
</feature>
<keyword evidence="1" id="KW-0472">Membrane</keyword>
<dbReference type="CDD" id="cd12797">
    <property type="entry name" value="M23_peptidase"/>
    <property type="match status" value="1"/>
</dbReference>
<reference evidence="3" key="1">
    <citation type="submission" date="2018-06" db="EMBL/GenBank/DDBJ databases">
        <authorList>
            <person name="Zhirakovskaya E."/>
        </authorList>
    </citation>
    <scope>NUCLEOTIDE SEQUENCE</scope>
</reference>
<organism evidence="3">
    <name type="scientific">hydrothermal vent metagenome</name>
    <dbReference type="NCBI Taxonomy" id="652676"/>
    <lineage>
        <taxon>unclassified sequences</taxon>
        <taxon>metagenomes</taxon>
        <taxon>ecological metagenomes</taxon>
    </lineage>
</organism>
<name>A0A3B1A120_9ZZZZ</name>
<dbReference type="SUPFAM" id="SSF51261">
    <property type="entry name" value="Duplicated hybrid motif"/>
    <property type="match status" value="1"/>
</dbReference>
<proteinExistence type="predicted"/>
<dbReference type="Pfam" id="PF01551">
    <property type="entry name" value="Peptidase_M23"/>
    <property type="match status" value="1"/>
</dbReference>
<dbReference type="PANTHER" id="PTHR21666">
    <property type="entry name" value="PEPTIDASE-RELATED"/>
    <property type="match status" value="1"/>
</dbReference>
<evidence type="ECO:0000256" key="1">
    <source>
        <dbReference type="SAM" id="Phobius"/>
    </source>
</evidence>
<evidence type="ECO:0000259" key="2">
    <source>
        <dbReference type="Pfam" id="PF01551"/>
    </source>
</evidence>
<dbReference type="InterPro" id="IPR011055">
    <property type="entry name" value="Dup_hybrid_motif"/>
</dbReference>
<protein>
    <submittedName>
        <fullName evidence="3">Peptidase, M23/M37 family</fullName>
    </submittedName>
</protein>
<dbReference type="Gene3D" id="2.70.70.10">
    <property type="entry name" value="Glucose Permease (Domain IIA)"/>
    <property type="match status" value="1"/>
</dbReference>
<dbReference type="FunFam" id="2.70.70.10:FF:000006">
    <property type="entry name" value="M23 family peptidase"/>
    <property type="match status" value="1"/>
</dbReference>
<dbReference type="InterPro" id="IPR050570">
    <property type="entry name" value="Cell_wall_metabolism_enzyme"/>
</dbReference>
<dbReference type="PANTHER" id="PTHR21666:SF291">
    <property type="entry name" value="STAGE II SPORULATION PROTEIN Q"/>
    <property type="match status" value="1"/>
</dbReference>
<dbReference type="GO" id="GO:0004222">
    <property type="term" value="F:metalloendopeptidase activity"/>
    <property type="evidence" value="ECO:0007669"/>
    <property type="project" value="TreeGrafter"/>
</dbReference>